<evidence type="ECO:0000256" key="2">
    <source>
        <dbReference type="PIRSR" id="PIRSR005902-1"/>
    </source>
</evidence>
<reference evidence="3 4" key="1">
    <citation type="submission" date="2019-07" db="EMBL/GenBank/DDBJ databases">
        <authorList>
            <person name="Li J."/>
        </authorList>
    </citation>
    <scope>NUCLEOTIDE SEQUENCE [LARGE SCALE GENOMIC DNA]</scope>
    <source>
        <strain evidence="3 4">TKL69</strain>
    </source>
</reference>
<dbReference type="OrthoDB" id="9775608at2"/>
<accession>A0A516KC69</accession>
<protein>
    <submittedName>
        <fullName evidence="3">TatD family deoxyribonuclease</fullName>
    </submittedName>
</protein>
<dbReference type="GO" id="GO:0016788">
    <property type="term" value="F:hydrolase activity, acting on ester bonds"/>
    <property type="evidence" value="ECO:0007669"/>
    <property type="project" value="InterPro"/>
</dbReference>
<feature type="binding site" evidence="2">
    <location>
        <position position="135"/>
    </location>
    <ligand>
        <name>a divalent metal cation</name>
        <dbReference type="ChEBI" id="CHEBI:60240"/>
        <label>2</label>
    </ligand>
</feature>
<feature type="binding site" evidence="2">
    <location>
        <position position="159"/>
    </location>
    <ligand>
        <name>a divalent metal cation</name>
        <dbReference type="ChEBI" id="CHEBI:60240"/>
        <label>2</label>
    </ligand>
</feature>
<evidence type="ECO:0000313" key="3">
    <source>
        <dbReference type="EMBL" id="QDP38998.1"/>
    </source>
</evidence>
<proteinExistence type="predicted"/>
<feature type="binding site" evidence="2">
    <location>
        <position position="94"/>
    </location>
    <ligand>
        <name>a divalent metal cation</name>
        <dbReference type="ChEBI" id="CHEBI:60240"/>
        <label>1</label>
    </ligand>
</feature>
<evidence type="ECO:0000256" key="1">
    <source>
        <dbReference type="ARBA" id="ARBA00022801"/>
    </source>
</evidence>
<dbReference type="SUPFAM" id="SSF51556">
    <property type="entry name" value="Metallo-dependent hydrolases"/>
    <property type="match status" value="1"/>
</dbReference>
<dbReference type="PROSITE" id="PS01137">
    <property type="entry name" value="TATD_1"/>
    <property type="match status" value="1"/>
</dbReference>
<feature type="binding site" evidence="2">
    <location>
        <position position="207"/>
    </location>
    <ligand>
        <name>a divalent metal cation</name>
        <dbReference type="ChEBI" id="CHEBI:60240"/>
        <label>1</label>
    </ligand>
</feature>
<name>A0A516KC69_9BACI</name>
<gene>
    <name evidence="3" type="ORF">FN924_01475</name>
</gene>
<dbReference type="EMBL" id="CP041666">
    <property type="protein sequence ID" value="QDP38998.1"/>
    <property type="molecule type" value="Genomic_DNA"/>
</dbReference>
<dbReference type="PANTHER" id="PTHR46124:SF2">
    <property type="entry name" value="D-AMINOACYL-TRNA DEACYLASE"/>
    <property type="match status" value="1"/>
</dbReference>
<dbReference type="InterPro" id="IPR001130">
    <property type="entry name" value="TatD-like"/>
</dbReference>
<dbReference type="InterPro" id="IPR032466">
    <property type="entry name" value="Metal_Hydrolase"/>
</dbReference>
<feature type="binding site" evidence="2">
    <location>
        <position position="8"/>
    </location>
    <ligand>
        <name>a divalent metal cation</name>
        <dbReference type="ChEBI" id="CHEBI:60240"/>
        <label>1</label>
    </ligand>
</feature>
<dbReference type="RefSeq" id="WP_143891748.1">
    <property type="nucleotide sequence ID" value="NZ_CP041666.1"/>
</dbReference>
<keyword evidence="4" id="KW-1185">Reference proteome</keyword>
<dbReference type="InterPro" id="IPR018228">
    <property type="entry name" value="DNase_TatD-rel_CS"/>
</dbReference>
<evidence type="ECO:0000313" key="4">
    <source>
        <dbReference type="Proteomes" id="UP000315215"/>
    </source>
</evidence>
<organism evidence="3 4">
    <name type="scientific">Radiobacillus deserti</name>
    <dbReference type="NCBI Taxonomy" id="2594883"/>
    <lineage>
        <taxon>Bacteria</taxon>
        <taxon>Bacillati</taxon>
        <taxon>Bacillota</taxon>
        <taxon>Bacilli</taxon>
        <taxon>Bacillales</taxon>
        <taxon>Bacillaceae</taxon>
        <taxon>Radiobacillus</taxon>
    </lineage>
</organism>
<sequence>MKPIMDAHIHLDMYKQKEQETILQEMESYKVEALIAVSYSLLSCKRNLELHKMDPRIKVAYGHHPEQDLPSRKNQEELERFLLSNSGTMVAIGEIGLPYYNMQKTNPSLSLDPYVHFLERMIVIASQIKKPVVLHAVYDHAPIVCDLLEKHNSKQAHFHWFKGDAKTVERMIENGYHVSFTPDCLYEPEIQELIQRYPIEQMMVETDGPWGFKGPFANQMTHPKMIHAVIEQIATLKKLPVDDVYQQIYLNTKMFYAL</sequence>
<feature type="binding site" evidence="2">
    <location>
        <position position="10"/>
    </location>
    <ligand>
        <name>a divalent metal cation</name>
        <dbReference type="ChEBI" id="CHEBI:60240"/>
        <label>1</label>
    </ligand>
</feature>
<keyword evidence="2" id="KW-0479">Metal-binding</keyword>
<keyword evidence="1" id="KW-0378">Hydrolase</keyword>
<dbReference type="PIRSF" id="PIRSF005902">
    <property type="entry name" value="DNase_TatD"/>
    <property type="match status" value="1"/>
</dbReference>
<dbReference type="PANTHER" id="PTHR46124">
    <property type="entry name" value="D-AMINOACYL-TRNA DEACYLASE"/>
    <property type="match status" value="1"/>
</dbReference>
<dbReference type="AlphaFoldDB" id="A0A516KC69"/>
<dbReference type="CDD" id="cd01310">
    <property type="entry name" value="TatD_DNAse"/>
    <property type="match status" value="1"/>
</dbReference>
<dbReference type="Gene3D" id="3.20.20.140">
    <property type="entry name" value="Metal-dependent hydrolases"/>
    <property type="match status" value="1"/>
</dbReference>
<dbReference type="KEGG" id="aqt:FN924_01475"/>
<dbReference type="Proteomes" id="UP000315215">
    <property type="component" value="Chromosome"/>
</dbReference>
<dbReference type="Pfam" id="PF01026">
    <property type="entry name" value="TatD_DNase"/>
    <property type="match status" value="1"/>
</dbReference>
<dbReference type="GO" id="GO:0046872">
    <property type="term" value="F:metal ion binding"/>
    <property type="evidence" value="ECO:0007669"/>
    <property type="project" value="UniProtKB-KW"/>
</dbReference>